<evidence type="ECO:0000313" key="2">
    <source>
        <dbReference type="Proteomes" id="UP000827872"/>
    </source>
</evidence>
<dbReference type="EMBL" id="CM037623">
    <property type="protein sequence ID" value="KAH7987990.1"/>
    <property type="molecule type" value="Genomic_DNA"/>
</dbReference>
<comment type="caution">
    <text evidence="1">The sequence shown here is derived from an EMBL/GenBank/DDBJ whole genome shotgun (WGS) entry which is preliminary data.</text>
</comment>
<keyword evidence="2" id="KW-1185">Reference proteome</keyword>
<organism evidence="1 2">
    <name type="scientific">Sphaerodactylus townsendi</name>
    <dbReference type="NCBI Taxonomy" id="933632"/>
    <lineage>
        <taxon>Eukaryota</taxon>
        <taxon>Metazoa</taxon>
        <taxon>Chordata</taxon>
        <taxon>Craniata</taxon>
        <taxon>Vertebrata</taxon>
        <taxon>Euteleostomi</taxon>
        <taxon>Lepidosauria</taxon>
        <taxon>Squamata</taxon>
        <taxon>Bifurcata</taxon>
        <taxon>Gekkota</taxon>
        <taxon>Sphaerodactylidae</taxon>
        <taxon>Sphaerodactylus</taxon>
    </lineage>
</organism>
<dbReference type="Proteomes" id="UP000827872">
    <property type="component" value="Linkage Group LG10"/>
</dbReference>
<protein>
    <submittedName>
        <fullName evidence="1">Uncharacterized protein</fullName>
    </submittedName>
</protein>
<evidence type="ECO:0000313" key="1">
    <source>
        <dbReference type="EMBL" id="KAH7987990.1"/>
    </source>
</evidence>
<proteinExistence type="predicted"/>
<accession>A0ACB8E6P2</accession>
<name>A0ACB8E6P2_9SAUR</name>
<reference evidence="1" key="1">
    <citation type="submission" date="2021-08" db="EMBL/GenBank/DDBJ databases">
        <title>The first chromosome-level gecko genome reveals the dynamic sex chromosomes of Neotropical dwarf geckos (Sphaerodactylidae: Sphaerodactylus).</title>
        <authorList>
            <person name="Pinto B.J."/>
            <person name="Keating S.E."/>
            <person name="Gamble T."/>
        </authorList>
    </citation>
    <scope>NUCLEOTIDE SEQUENCE</scope>
    <source>
        <strain evidence="1">TG3544</strain>
    </source>
</reference>
<sequence>MSTVHRYGMRSVILMIPVADEAREEEVAAVLKPPTVTDLVFCQSTLDCFPDVHYSHCLCAVTVELVEFSHNSSENYGTYSMAVLLVYDITNQQSFENLEDWYNVIKKVNEESETQPHVALVGNKN</sequence>
<gene>
    <name evidence="1" type="ORF">K3G42_002893</name>
</gene>